<dbReference type="Pfam" id="PF14067">
    <property type="entry name" value="LssY_C"/>
    <property type="match status" value="1"/>
</dbReference>
<dbReference type="EMBL" id="JRYO01000244">
    <property type="protein sequence ID" value="KHE90703.1"/>
    <property type="molecule type" value="Genomic_DNA"/>
</dbReference>
<name>A0A0B0EHW4_9BACT</name>
<accession>A0A0B0EHW4</accession>
<organism evidence="2 3">
    <name type="scientific">Candidatus Scalindua brodae</name>
    <dbReference type="NCBI Taxonomy" id="237368"/>
    <lineage>
        <taxon>Bacteria</taxon>
        <taxon>Pseudomonadati</taxon>
        <taxon>Planctomycetota</taxon>
        <taxon>Candidatus Brocadiia</taxon>
        <taxon>Candidatus Brocadiales</taxon>
        <taxon>Candidatus Scalinduaceae</taxon>
        <taxon>Candidatus Scalindua</taxon>
    </lineage>
</organism>
<gene>
    <name evidence="2" type="ORF">SCABRO_03548</name>
</gene>
<evidence type="ECO:0000259" key="1">
    <source>
        <dbReference type="Pfam" id="PF14067"/>
    </source>
</evidence>
<sequence>MWNLTTHEIDPEVDDSRDYLISDIMSVQGLSKFGYVKGVGEATPENPREIMLGDQYWTDGLRAVMAFSEEAIAMDEISFFIWDFRMKGVGEIIEKLQSESASKDEK</sequence>
<dbReference type="InterPro" id="IPR025902">
    <property type="entry name" value="LssY-like-C_dom"/>
</dbReference>
<reference evidence="2 3" key="1">
    <citation type="submission" date="2014-10" db="EMBL/GenBank/DDBJ databases">
        <title>Draft genome of anammox bacterium scalindua brodae, obtained using differential coverage binning of sequence data from two enrichment reactors.</title>
        <authorList>
            <person name="Speth D.R."/>
            <person name="Russ L."/>
            <person name="Kartal B."/>
            <person name="Op den Camp H.J."/>
            <person name="Dutilh B.E."/>
            <person name="Jetten M.S."/>
        </authorList>
    </citation>
    <scope>NUCLEOTIDE SEQUENCE [LARGE SCALE GENOMIC DNA]</scope>
    <source>
        <strain evidence="2">RU1</strain>
    </source>
</reference>
<comment type="caution">
    <text evidence="2">The sequence shown here is derived from an EMBL/GenBank/DDBJ whole genome shotgun (WGS) entry which is preliminary data.</text>
</comment>
<evidence type="ECO:0000313" key="3">
    <source>
        <dbReference type="Proteomes" id="UP000030652"/>
    </source>
</evidence>
<dbReference type="Proteomes" id="UP000030652">
    <property type="component" value="Unassembled WGS sequence"/>
</dbReference>
<protein>
    <recommendedName>
        <fullName evidence="1">LssY-like C-terminal domain-containing protein</fullName>
    </recommendedName>
</protein>
<evidence type="ECO:0000313" key="2">
    <source>
        <dbReference type="EMBL" id="KHE90703.1"/>
    </source>
</evidence>
<feature type="domain" description="LssY-like C-terminal" evidence="1">
    <location>
        <begin position="6"/>
        <end position="60"/>
    </location>
</feature>
<proteinExistence type="predicted"/>
<dbReference type="AlphaFoldDB" id="A0A0B0EHW4"/>